<protein>
    <submittedName>
        <fullName evidence="10">SET and MYND domain-containing protein 4</fullName>
    </submittedName>
</protein>
<dbReference type="InterPro" id="IPR046341">
    <property type="entry name" value="SET_dom_sf"/>
</dbReference>
<keyword evidence="1" id="KW-0489">Methyltransferase</keyword>
<proteinExistence type="predicted"/>
<dbReference type="GO" id="GO:0032259">
    <property type="term" value="P:methylation"/>
    <property type="evidence" value="ECO:0007669"/>
    <property type="project" value="UniProtKB-KW"/>
</dbReference>
<evidence type="ECO:0000313" key="10">
    <source>
        <dbReference type="RefSeq" id="XP_005179076.2"/>
    </source>
</evidence>
<dbReference type="InterPro" id="IPR002893">
    <property type="entry name" value="Znf_MYND"/>
</dbReference>
<dbReference type="SUPFAM" id="SSF144232">
    <property type="entry name" value="HIT/MYND zinc finger-like"/>
    <property type="match status" value="1"/>
</dbReference>
<dbReference type="GO" id="GO:0008170">
    <property type="term" value="F:N-methyltransferase activity"/>
    <property type="evidence" value="ECO:0007669"/>
    <property type="project" value="UniProtKB-ARBA"/>
</dbReference>
<dbReference type="GO" id="GO:0008270">
    <property type="term" value="F:zinc ion binding"/>
    <property type="evidence" value="ECO:0007669"/>
    <property type="project" value="UniProtKB-KW"/>
</dbReference>
<dbReference type="KEGG" id="mde:101888114"/>
<gene>
    <name evidence="8" type="primary">101888114</name>
    <name evidence="10" type="synonym">LOC101888114</name>
</gene>
<dbReference type="VEuPathDB" id="VectorBase:MDOMA2_006726"/>
<keyword evidence="2" id="KW-0808">Transferase</keyword>
<dbReference type="Gene3D" id="2.170.270.10">
    <property type="entry name" value="SET domain"/>
    <property type="match status" value="2"/>
</dbReference>
<dbReference type="Pfam" id="PF01753">
    <property type="entry name" value="zf-MYND"/>
    <property type="match status" value="1"/>
</dbReference>
<feature type="domain" description="SET" evidence="7">
    <location>
        <begin position="215"/>
        <end position="532"/>
    </location>
</feature>
<evidence type="ECO:0000256" key="4">
    <source>
        <dbReference type="ARBA" id="ARBA00022723"/>
    </source>
</evidence>
<keyword evidence="5" id="KW-0863">Zinc-finger</keyword>
<dbReference type="GO" id="GO:0005737">
    <property type="term" value="C:cytoplasm"/>
    <property type="evidence" value="ECO:0007669"/>
    <property type="project" value="TreeGrafter"/>
</dbReference>
<name>A0A1I8M2V8_MUSDO</name>
<evidence type="ECO:0000313" key="8">
    <source>
        <dbReference type="EnsemblMetazoa" id="MDOA000682-PA"/>
    </source>
</evidence>
<dbReference type="Pfam" id="PF00856">
    <property type="entry name" value="SET"/>
    <property type="match status" value="1"/>
</dbReference>
<keyword evidence="6" id="KW-0862">Zinc</keyword>
<dbReference type="SUPFAM" id="SSF48452">
    <property type="entry name" value="TPR-like"/>
    <property type="match status" value="1"/>
</dbReference>
<dbReference type="EnsemblMetazoa" id="MDOA000682-RA">
    <property type="protein sequence ID" value="MDOA000682-PA"/>
    <property type="gene ID" value="MDOA000682"/>
</dbReference>
<dbReference type="Gene3D" id="1.25.40.10">
    <property type="entry name" value="Tetratricopeptide repeat domain"/>
    <property type="match status" value="2"/>
</dbReference>
<dbReference type="InterPro" id="IPR052097">
    <property type="entry name" value="SET-MYND_domain_protein"/>
</dbReference>
<organism evidence="8">
    <name type="scientific">Musca domestica</name>
    <name type="common">House fly</name>
    <dbReference type="NCBI Taxonomy" id="7370"/>
    <lineage>
        <taxon>Eukaryota</taxon>
        <taxon>Metazoa</taxon>
        <taxon>Ecdysozoa</taxon>
        <taxon>Arthropoda</taxon>
        <taxon>Hexapoda</taxon>
        <taxon>Insecta</taxon>
        <taxon>Pterygota</taxon>
        <taxon>Neoptera</taxon>
        <taxon>Endopterygota</taxon>
        <taxon>Diptera</taxon>
        <taxon>Brachycera</taxon>
        <taxon>Muscomorpha</taxon>
        <taxon>Muscoidea</taxon>
        <taxon>Muscidae</taxon>
        <taxon>Musca</taxon>
    </lineage>
</organism>
<dbReference type="GO" id="GO:0005634">
    <property type="term" value="C:nucleus"/>
    <property type="evidence" value="ECO:0007669"/>
    <property type="project" value="TreeGrafter"/>
</dbReference>
<dbReference type="GO" id="GO:0008757">
    <property type="term" value="F:S-adenosylmethionine-dependent methyltransferase activity"/>
    <property type="evidence" value="ECO:0007669"/>
    <property type="project" value="UniProtKB-ARBA"/>
</dbReference>
<dbReference type="GO" id="GO:0042826">
    <property type="term" value="F:histone deacetylase binding"/>
    <property type="evidence" value="ECO:0007669"/>
    <property type="project" value="TreeGrafter"/>
</dbReference>
<dbReference type="Gene3D" id="6.10.140.2220">
    <property type="match status" value="1"/>
</dbReference>
<accession>A0A1I8M2V8</accession>
<evidence type="ECO:0000256" key="1">
    <source>
        <dbReference type="ARBA" id="ARBA00022603"/>
    </source>
</evidence>
<dbReference type="PROSITE" id="PS50280">
    <property type="entry name" value="SET"/>
    <property type="match status" value="1"/>
</dbReference>
<keyword evidence="4" id="KW-0479">Metal-binding</keyword>
<evidence type="ECO:0000256" key="3">
    <source>
        <dbReference type="ARBA" id="ARBA00022691"/>
    </source>
</evidence>
<dbReference type="RefSeq" id="XP_005179076.2">
    <property type="nucleotide sequence ID" value="XM_005179019.3"/>
</dbReference>
<keyword evidence="3" id="KW-0949">S-adenosyl-L-methionine</keyword>
<evidence type="ECO:0000256" key="2">
    <source>
        <dbReference type="ARBA" id="ARBA00022679"/>
    </source>
</evidence>
<keyword evidence="9" id="KW-1185">Reference proteome</keyword>
<reference evidence="8" key="1">
    <citation type="submission" date="2020-05" db="UniProtKB">
        <authorList>
            <consortium name="EnsemblMetazoa"/>
        </authorList>
    </citation>
    <scope>IDENTIFICATION</scope>
    <source>
        <strain evidence="8">Aabys</strain>
    </source>
</reference>
<dbReference type="eggNOG" id="KOG2084">
    <property type="taxonomic scope" value="Eukaryota"/>
</dbReference>
<dbReference type="Proteomes" id="UP001652621">
    <property type="component" value="Unplaced"/>
</dbReference>
<evidence type="ECO:0000256" key="5">
    <source>
        <dbReference type="ARBA" id="ARBA00022771"/>
    </source>
</evidence>
<dbReference type="SUPFAM" id="SSF82199">
    <property type="entry name" value="SET domain"/>
    <property type="match status" value="1"/>
</dbReference>
<dbReference type="PANTHER" id="PTHR46165">
    <property type="entry name" value="SET AND MYND DOMAIN-CONTAINING PROTEIN 4"/>
    <property type="match status" value="1"/>
</dbReference>
<dbReference type="VEuPathDB" id="VectorBase:MDOA000682"/>
<dbReference type="GO" id="GO:0008276">
    <property type="term" value="F:protein methyltransferase activity"/>
    <property type="evidence" value="ECO:0007669"/>
    <property type="project" value="UniProtKB-ARBA"/>
</dbReference>
<dbReference type="InterPro" id="IPR001214">
    <property type="entry name" value="SET_dom"/>
</dbReference>
<dbReference type="AlphaFoldDB" id="A0A1I8M2V8"/>
<dbReference type="OrthoDB" id="62495at2759"/>
<dbReference type="STRING" id="7370.A0A1I8M2V8"/>
<sequence length="766" mass="89666">MDSSLCSLFSTQSVFLRLEKYENEFETMRELFTLPQNLQKFCEDTSLQWIKLQEKNEDTEFAMKDDDERIQESNELRKQGNLLFNAKSDRNILGACRLYNDAIFAALDCKGCEEIALGFANRAMALQAFGYYSQAYDDCFCALKSGYPHAMRHKVVTRQAYCSLKLKDVQSLKKHLLELEGLSLNESFQKQFTELQESLKQLMIDKCSEQDEMEEEEEIKKSRNSQEIIDTGTDLGRIMKAKCFIPKNQLIFREKAPAFTPVGDGRRICHQCGITGFIPYPCFNCRGRVVYCSLKCQKEHEDLHRYECPGYRFQFFAHGGIAHLALRTILDKGGLLTIIDDLKSKTSDNEIWKALTKGGDVWENSASIYVESLRMVSNLEIMTIMDIKWFALVSYLMVVYLKHYTKYFDKLREYNTKCNWELVVGTLILRHVGQLISNAHMLTTIIAKPLYFTMTDFYLLNDRIWLKPGHLKRGYLHTFSNYEDVAAINLPYLSICNHSCVQSFQPKFSGRCVSIFALRDLKAGDEITNCYDLDYRKAKRAARRQRLKSTYNFDCKCENCVQPNEDADFNQYHRYRCDNKDCGEIFIPIIPQRRSLNWWQNTDEGSVDDITIYCTKCGCEQRLDWYHEIKRSIERTRQSETRRRLYQIFKQLENVLLGLNDVRSYVALKFCSEWFKLPYHGIALNDQDYVELIDMTKYLMECTKHQSSANSIEYVAEMIYLWDIAAMGKYKCTPNEKEEMLFALSIISDQTKEIFLNYYNDYVKDI</sequence>
<evidence type="ECO:0000313" key="9">
    <source>
        <dbReference type="Proteomes" id="UP001652621"/>
    </source>
</evidence>
<reference evidence="10" key="2">
    <citation type="submission" date="2025-04" db="UniProtKB">
        <authorList>
            <consortium name="RefSeq"/>
        </authorList>
    </citation>
    <scope>IDENTIFICATION</scope>
    <source>
        <strain evidence="10">Aabys</strain>
    </source>
</reference>
<evidence type="ECO:0000259" key="7">
    <source>
        <dbReference type="PROSITE" id="PS50280"/>
    </source>
</evidence>
<evidence type="ECO:0000256" key="6">
    <source>
        <dbReference type="ARBA" id="ARBA00022833"/>
    </source>
</evidence>
<dbReference type="PANTHER" id="PTHR46165:SF2">
    <property type="entry name" value="SET AND MYND DOMAIN-CONTAINING PROTEIN 4"/>
    <property type="match status" value="1"/>
</dbReference>
<dbReference type="InterPro" id="IPR011990">
    <property type="entry name" value="TPR-like_helical_dom_sf"/>
</dbReference>